<evidence type="ECO:0000313" key="1">
    <source>
        <dbReference type="EMBL" id="KAJ7527492.1"/>
    </source>
</evidence>
<organism evidence="1 2">
    <name type="scientific">Diphasiastrum complanatum</name>
    <name type="common">Issler's clubmoss</name>
    <name type="synonym">Lycopodium complanatum</name>
    <dbReference type="NCBI Taxonomy" id="34168"/>
    <lineage>
        <taxon>Eukaryota</taxon>
        <taxon>Viridiplantae</taxon>
        <taxon>Streptophyta</taxon>
        <taxon>Embryophyta</taxon>
        <taxon>Tracheophyta</taxon>
        <taxon>Lycopodiopsida</taxon>
        <taxon>Lycopodiales</taxon>
        <taxon>Lycopodiaceae</taxon>
        <taxon>Lycopodioideae</taxon>
        <taxon>Diphasiastrum</taxon>
    </lineage>
</organism>
<comment type="caution">
    <text evidence="1">The sequence shown here is derived from an EMBL/GenBank/DDBJ whole genome shotgun (WGS) entry which is preliminary data.</text>
</comment>
<evidence type="ECO:0000313" key="2">
    <source>
        <dbReference type="Proteomes" id="UP001162992"/>
    </source>
</evidence>
<gene>
    <name evidence="1" type="ORF">O6H91_16G057600</name>
</gene>
<proteinExistence type="predicted"/>
<protein>
    <submittedName>
        <fullName evidence="1">Uncharacterized protein</fullName>
    </submittedName>
</protein>
<name>A0ACC2BDH3_DIPCM</name>
<accession>A0ACC2BDH3</accession>
<dbReference type="EMBL" id="CM055107">
    <property type="protein sequence ID" value="KAJ7527492.1"/>
    <property type="molecule type" value="Genomic_DNA"/>
</dbReference>
<keyword evidence="2" id="KW-1185">Reference proteome</keyword>
<reference evidence="2" key="1">
    <citation type="journal article" date="2024" name="Proc. Natl. Acad. Sci. U.S.A.">
        <title>Extraordinary preservation of gene collinearity over three hundred million years revealed in homosporous lycophytes.</title>
        <authorList>
            <person name="Li C."/>
            <person name="Wickell D."/>
            <person name="Kuo L.Y."/>
            <person name="Chen X."/>
            <person name="Nie B."/>
            <person name="Liao X."/>
            <person name="Peng D."/>
            <person name="Ji J."/>
            <person name="Jenkins J."/>
            <person name="Williams M."/>
            <person name="Shu S."/>
            <person name="Plott C."/>
            <person name="Barry K."/>
            <person name="Rajasekar S."/>
            <person name="Grimwood J."/>
            <person name="Han X."/>
            <person name="Sun S."/>
            <person name="Hou Z."/>
            <person name="He W."/>
            <person name="Dai G."/>
            <person name="Sun C."/>
            <person name="Schmutz J."/>
            <person name="Leebens-Mack J.H."/>
            <person name="Li F.W."/>
            <person name="Wang L."/>
        </authorList>
    </citation>
    <scope>NUCLEOTIDE SEQUENCE [LARGE SCALE GENOMIC DNA]</scope>
    <source>
        <strain evidence="2">cv. PW_Plant_1</strain>
    </source>
</reference>
<sequence>MLEIATACWQPIWIKPPCWCHHHHRGQKTPPPRLGFPMLKLFRFHTHRRLLRRLDSFPASQHLLRDDALHAQEHQLLSAISEKGLGGAEVASDGEAAFKFRHRRLFMRAFESYWPAATQASYTEGFPRLRGESRLLARRRPKNGNLFGRRRTLGNLPLNVFPNNWSESSASTQHYQELSYSAEQFSDEEDGFSDGQDGLHYVNLEEWRLRLTRFLRNNEQQEIISRDKKDRRHLDPLSLLASEMGLHCQMYGKVLVISKRPLPNYRPDLDDKRPQREVLLPLFTHQKVDTFLQEHIRAKKMASPAIEDFATETAALVGRVSSQRDRDTTVSLNRMNANDSEYLIQRNRRFRNKQLSWQESEEGLAMLNLRRKLPAYKEKEALLKAIANHQVLVISGETGCGKTTQLPQYVLESEIEVGRGATCNIICTQPRRISAVSVAERVAAERGEEIGDSVGYQVRLEGMRGRSTRLLFCTTGILLRRLMVDPTLKDVTHVFVDEIHERGMNEDFLLVILKELLPQRPDLRLVLMSATLNAQLFSSYFGGVPMFHIPGFTHPVKAHFLEDVLEMTGYRLTQFNQIDNYGDDKLWKMQKQLASRKRRNPLSTLAEDAMAQQDHMDYSLRTQDSLACWSPDALGFNLVEEVLTHICLDEREGAVLVFMIGWEDISALLEKLRRHPVLGNPSKVLLLGCHGSMGTAEQKLIFNHPPPGVRKIVLATNMAETSITINDVVFVVDLGKAKETSYDALNNTPCLLPSWISQASARQRRGRAGRVKPGECYHLYPKSVYDALAEYQQPELLRTPLHSLCLQIKSLQLGNIGRFLSNAMQPPEPLAVQNSVEFLKIIGALDENEDLTNLGRHLSMLPVEPKIAKMLIMGASFRCLDPILTIAAALTVRDPFLMPMEKKDLADEAKYGFSGGEFSDHIGLVHAYEGWQDAMKEQKASEYCWNNFLSMQTLLGMSSLRKQFLGLLKNAGFVNDDLEACNEYSQDGALLRGVICAGLFPGVASVVKRSRSVCFKTFEDGQVLLSSNSANARELDLAYPWLVFNEKLKTNSVMIRDSTGISDSMLLLFGGQLSSGQASGHLLMQRGFLEFFMSSEMATTVLRLRQELDSMLHKKLANPALDIYSESQYLMEAILELLHGDNCEGTFVFGKQLKIKKSAASADTSSNKDNTDLKGYLQTLLQRAGYQIPKYQTKSLKGHFVSCVEARGKRFIGEPASSKRLAEKSAAAAAVEWFLGLRDSQEPVKLKKNQGSRRIRA</sequence>
<dbReference type="Proteomes" id="UP001162992">
    <property type="component" value="Chromosome 16"/>
</dbReference>